<evidence type="ECO:0000313" key="19">
    <source>
        <dbReference type="Proteomes" id="UP000681131"/>
    </source>
</evidence>
<reference evidence="16 18" key="1">
    <citation type="submission" date="2017-06" db="EMBL/GenBank/DDBJ databases">
        <title>Complete genome of Francisella adeliensis.</title>
        <authorList>
            <person name="Vallesi A."/>
            <person name="Sjodin A."/>
        </authorList>
    </citation>
    <scope>NUCLEOTIDE SEQUENCE [LARGE SCALE GENOMIC DNA]</scope>
    <source>
        <strain evidence="16 18">FDC440</strain>
    </source>
</reference>
<dbReference type="Proteomes" id="UP000681131">
    <property type="component" value="Chromosome"/>
</dbReference>
<dbReference type="InterPro" id="IPR017850">
    <property type="entry name" value="Alkaline_phosphatase_core_sf"/>
</dbReference>
<dbReference type="GO" id="GO:0006007">
    <property type="term" value="P:glucose catabolic process"/>
    <property type="evidence" value="ECO:0007669"/>
    <property type="project" value="InterPro"/>
</dbReference>
<dbReference type="HAMAP" id="MF_01038">
    <property type="entry name" value="GpmI"/>
    <property type="match status" value="1"/>
</dbReference>
<evidence type="ECO:0000256" key="13">
    <source>
        <dbReference type="PIRSR" id="PIRSR001492-3"/>
    </source>
</evidence>
<evidence type="ECO:0000256" key="5">
    <source>
        <dbReference type="ARBA" id="ARBA00022723"/>
    </source>
</evidence>
<gene>
    <name evidence="10" type="primary">gpmI</name>
    <name evidence="16" type="ORF">CDH04_07580</name>
    <name evidence="17" type="ORF">FZC43_07585</name>
</gene>
<keyword evidence="7 10" id="KW-0464">Manganese</keyword>
<evidence type="ECO:0000256" key="1">
    <source>
        <dbReference type="ARBA" id="ARBA00000370"/>
    </source>
</evidence>
<evidence type="ECO:0000313" key="18">
    <source>
        <dbReference type="Proteomes" id="UP000251120"/>
    </source>
</evidence>
<evidence type="ECO:0000259" key="15">
    <source>
        <dbReference type="Pfam" id="PF06415"/>
    </source>
</evidence>
<comment type="subunit">
    <text evidence="10">Monomer.</text>
</comment>
<evidence type="ECO:0000256" key="12">
    <source>
        <dbReference type="PIRSR" id="PIRSR001492-2"/>
    </source>
</evidence>
<feature type="binding site" evidence="10 12">
    <location>
        <position position="184"/>
    </location>
    <ligand>
        <name>substrate</name>
    </ligand>
</feature>
<dbReference type="GO" id="GO:0004619">
    <property type="term" value="F:phosphoglycerate mutase activity"/>
    <property type="evidence" value="ECO:0007669"/>
    <property type="project" value="UniProtKB-UniRule"/>
</dbReference>
<feature type="binding site" evidence="10 13">
    <location>
        <position position="459"/>
    </location>
    <ligand>
        <name>Mn(2+)</name>
        <dbReference type="ChEBI" id="CHEBI:29035"/>
        <label>1</label>
    </ligand>
</feature>
<dbReference type="EMBL" id="CP021781">
    <property type="protein sequence ID" value="AXA34273.1"/>
    <property type="molecule type" value="Genomic_DNA"/>
</dbReference>
<comment type="catalytic activity">
    <reaction evidence="1 10">
        <text>(2R)-2-phosphoglycerate = (2R)-3-phosphoglycerate</text>
        <dbReference type="Rhea" id="RHEA:15901"/>
        <dbReference type="ChEBI" id="CHEBI:58272"/>
        <dbReference type="ChEBI" id="CHEBI:58289"/>
        <dbReference type="EC" id="5.4.2.12"/>
    </reaction>
</comment>
<accession>A0A2Z4Y0Q1</accession>
<dbReference type="GO" id="GO:0030145">
    <property type="term" value="F:manganese ion binding"/>
    <property type="evidence" value="ECO:0007669"/>
    <property type="project" value="UniProtKB-UniRule"/>
</dbReference>
<evidence type="ECO:0000313" key="16">
    <source>
        <dbReference type="EMBL" id="AXA34273.1"/>
    </source>
</evidence>
<keyword evidence="5 10" id="KW-0479">Metal-binding</keyword>
<feature type="binding site" evidence="10 13">
    <location>
        <position position="61"/>
    </location>
    <ligand>
        <name>Mn(2+)</name>
        <dbReference type="ChEBI" id="CHEBI:29035"/>
        <label>2</label>
    </ligand>
</feature>
<dbReference type="AlphaFoldDB" id="A0A2Z4Y0Q1"/>
<evidence type="ECO:0000256" key="7">
    <source>
        <dbReference type="ARBA" id="ARBA00023211"/>
    </source>
</evidence>
<feature type="binding site" evidence="10 12">
    <location>
        <position position="332"/>
    </location>
    <ligand>
        <name>substrate</name>
    </ligand>
</feature>
<feature type="binding site" evidence="10 12">
    <location>
        <position position="122"/>
    </location>
    <ligand>
        <name>substrate</name>
    </ligand>
</feature>
<dbReference type="FunFam" id="3.40.1450.10:FF:000001">
    <property type="entry name" value="2,3-bisphosphoglycerate-independent phosphoglycerate mutase"/>
    <property type="match status" value="1"/>
</dbReference>
<evidence type="ECO:0000256" key="6">
    <source>
        <dbReference type="ARBA" id="ARBA00023152"/>
    </source>
</evidence>
<evidence type="ECO:0000256" key="8">
    <source>
        <dbReference type="ARBA" id="ARBA00023235"/>
    </source>
</evidence>
<dbReference type="Gene3D" id="3.40.720.10">
    <property type="entry name" value="Alkaline Phosphatase, subunit A"/>
    <property type="match status" value="1"/>
</dbReference>
<comment type="cofactor">
    <cofactor evidence="10">
        <name>Mn(2+)</name>
        <dbReference type="ChEBI" id="CHEBI:29035"/>
    </cofactor>
    <text evidence="10">Binds 2 manganese ions per subunit.</text>
</comment>
<feature type="binding site" evidence="10 13">
    <location>
        <position position="399"/>
    </location>
    <ligand>
        <name>Mn(2+)</name>
        <dbReference type="ChEBI" id="CHEBI:29035"/>
        <label>1</label>
    </ligand>
</feature>
<dbReference type="SUPFAM" id="SSF64158">
    <property type="entry name" value="2,3-Bisphosphoglycerate-independent phosphoglycerate mutase, substrate-binding domain"/>
    <property type="match status" value="1"/>
</dbReference>
<evidence type="ECO:0000256" key="3">
    <source>
        <dbReference type="ARBA" id="ARBA00008819"/>
    </source>
</evidence>
<dbReference type="NCBIfam" id="TIGR01307">
    <property type="entry name" value="pgm_bpd_ind"/>
    <property type="match status" value="1"/>
</dbReference>
<dbReference type="PANTHER" id="PTHR31637">
    <property type="entry name" value="2,3-BISPHOSPHOGLYCERATE-INDEPENDENT PHOSPHOGLYCERATE MUTASE"/>
    <property type="match status" value="1"/>
</dbReference>
<dbReference type="InterPro" id="IPR036646">
    <property type="entry name" value="PGAM_B_sf"/>
</dbReference>
<dbReference type="GO" id="GO:0005829">
    <property type="term" value="C:cytosol"/>
    <property type="evidence" value="ECO:0007669"/>
    <property type="project" value="TreeGrafter"/>
</dbReference>
<dbReference type="InterPro" id="IPR005995">
    <property type="entry name" value="Pgm_bpd_ind"/>
</dbReference>
<dbReference type="Pfam" id="PF06415">
    <property type="entry name" value="iPGM_N"/>
    <property type="match status" value="1"/>
</dbReference>
<dbReference type="InterPro" id="IPR006124">
    <property type="entry name" value="Metalloenzyme"/>
</dbReference>
<dbReference type="Proteomes" id="UP000251120">
    <property type="component" value="Chromosome"/>
</dbReference>
<sequence length="514" mass="57165">MKQTTLLVILDGWGYSDNDYFNAIKNADTPTWDSIWNEFPKTLINASSLEVGLPSGQMGNSEVGHVNIGSGRIIYQELTKIGKAIAEKTFEQNPALCQSMDNAINNDSALHIMGLLSAGGVHSHQEHIFAAIKMAKDKGVKKVYIHAFLDGRDTPPRSAKESIEATDKLLKDLNIGHIASVSGRYYAMDRDNRWDRVEKAYNAIVEANAEYTCDSALQALEQSYDRDQSDEFVLPTCISNNGSTIKVEDNDSVLFMNFRADRAREISHAFTDKDFDGFERKRPLNINFTTLTQYDSKLKCHVAYPPEQPINTLGEVLANNDKTQLRIAETEKYPHVTFFFNGGKEDEFVGEDRLLIPSPKVATYDLQPEMSAPELTEKLVNAINSGKYDCIVCNYANSDMVGHTGNYEAAMQAIEYLDKCLATLKDTILNNNGNMFITADHGNADVMVNPDTQKPHTAHTTNLVPFVYVGQHTAETTVENGKGKLSDIAPTMLQVMGIKQPSQMTGKSLFNFDK</sequence>
<comment type="similarity">
    <text evidence="3 10">Belongs to the BPG-independent phosphoglycerate mutase family.</text>
</comment>
<dbReference type="PANTHER" id="PTHR31637:SF0">
    <property type="entry name" value="2,3-BISPHOSPHOGLYCERATE-INDEPENDENT PHOSPHOGLYCERATE MUTASE"/>
    <property type="match status" value="1"/>
</dbReference>
<dbReference type="SUPFAM" id="SSF53649">
    <property type="entry name" value="Alkaline phosphatase-like"/>
    <property type="match status" value="1"/>
</dbReference>
<feature type="binding site" evidence="10 12">
    <location>
        <begin position="152"/>
        <end position="153"/>
    </location>
    <ligand>
        <name>substrate</name>
    </ligand>
</feature>
<reference evidence="17 19" key="2">
    <citation type="submission" date="2019-08" db="EMBL/GenBank/DDBJ databases">
        <title>Complete genome sequences of Francisella adeliensis (FSC1325 and FSC1326).</title>
        <authorList>
            <person name="Ohrman C."/>
            <person name="Uneklint I."/>
            <person name="Vallesi A."/>
            <person name="Karlsson L."/>
            <person name="Sjodin A."/>
        </authorList>
    </citation>
    <scope>NUCLEOTIDE SEQUENCE [LARGE SCALE GENOMIC DNA]</scope>
    <source>
        <strain evidence="17 19">FSC1325</strain>
    </source>
</reference>
<dbReference type="CDD" id="cd16010">
    <property type="entry name" value="iPGM"/>
    <property type="match status" value="1"/>
</dbReference>
<organism evidence="16 18">
    <name type="scientific">Francisella adeliensis</name>
    <dbReference type="NCBI Taxonomy" id="2007306"/>
    <lineage>
        <taxon>Bacteria</taxon>
        <taxon>Pseudomonadati</taxon>
        <taxon>Pseudomonadota</taxon>
        <taxon>Gammaproteobacteria</taxon>
        <taxon>Thiotrichales</taxon>
        <taxon>Francisellaceae</taxon>
        <taxon>Francisella</taxon>
    </lineage>
</organism>
<dbReference type="Gene3D" id="3.40.1450.10">
    <property type="entry name" value="BPG-independent phosphoglycerate mutase, domain B"/>
    <property type="match status" value="1"/>
</dbReference>
<feature type="active site" description="Phosphoserine intermediate" evidence="10 11">
    <location>
        <position position="61"/>
    </location>
</feature>
<dbReference type="UniPathway" id="UPA00109">
    <property type="reaction ID" value="UER00186"/>
</dbReference>
<comment type="pathway">
    <text evidence="2 10">Carbohydrate degradation; glycolysis; pyruvate from D-glyceraldehyde 3-phosphate: step 3/5.</text>
</comment>
<evidence type="ECO:0000256" key="4">
    <source>
        <dbReference type="ARBA" id="ARBA00012026"/>
    </source>
</evidence>
<dbReference type="GO" id="GO:0006096">
    <property type="term" value="P:glycolytic process"/>
    <property type="evidence" value="ECO:0007669"/>
    <property type="project" value="UniProtKB-UniRule"/>
</dbReference>
<proteinExistence type="inferred from homology"/>
<dbReference type="KEGG" id="fad:CDH04_07580"/>
<dbReference type="EC" id="5.4.2.12" evidence="4 10"/>
<protein>
    <recommendedName>
        <fullName evidence="9 10">2,3-bisphosphoglycerate-independent phosphoglycerate mutase</fullName>
        <shortName evidence="10">BPG-independent PGAM</shortName>
        <shortName evidence="10">Phosphoglyceromutase</shortName>
        <shortName evidence="10">iPGM</shortName>
        <ecNumber evidence="4 10">5.4.2.12</ecNumber>
    </recommendedName>
</protein>
<evidence type="ECO:0000259" key="14">
    <source>
        <dbReference type="Pfam" id="PF01676"/>
    </source>
</evidence>
<evidence type="ECO:0000256" key="2">
    <source>
        <dbReference type="ARBA" id="ARBA00004798"/>
    </source>
</evidence>
<keyword evidence="19" id="KW-1185">Reference proteome</keyword>
<evidence type="ECO:0000256" key="10">
    <source>
        <dbReference type="HAMAP-Rule" id="MF_01038"/>
    </source>
</evidence>
<feature type="binding site" evidence="10 13">
    <location>
        <position position="441"/>
    </location>
    <ligand>
        <name>Mn(2+)</name>
        <dbReference type="ChEBI" id="CHEBI:29035"/>
        <label>2</label>
    </ligand>
</feature>
<dbReference type="RefSeq" id="WP_112870451.1">
    <property type="nucleotide sequence ID" value="NZ_CP021781.1"/>
</dbReference>
<feature type="binding site" evidence="10 12">
    <location>
        <position position="190"/>
    </location>
    <ligand>
        <name>substrate</name>
    </ligand>
</feature>
<keyword evidence="8 10" id="KW-0413">Isomerase</keyword>
<dbReference type="EMBL" id="CP043424">
    <property type="protein sequence ID" value="QIW12517.1"/>
    <property type="molecule type" value="Genomic_DNA"/>
</dbReference>
<dbReference type="OrthoDB" id="9800863at2"/>
<dbReference type="PIRSF" id="PIRSF001492">
    <property type="entry name" value="IPGAM"/>
    <property type="match status" value="1"/>
</dbReference>
<evidence type="ECO:0000256" key="9">
    <source>
        <dbReference type="ARBA" id="ARBA00071648"/>
    </source>
</evidence>
<dbReference type="Pfam" id="PF01676">
    <property type="entry name" value="Metalloenzyme"/>
    <property type="match status" value="1"/>
</dbReference>
<dbReference type="FunFam" id="3.40.720.10:FF:000001">
    <property type="entry name" value="2,3-bisphosphoglycerate-independent phosphoglycerate mutase"/>
    <property type="match status" value="1"/>
</dbReference>
<feature type="binding site" evidence="10 12">
    <location>
        <begin position="259"/>
        <end position="262"/>
    </location>
    <ligand>
        <name>substrate</name>
    </ligand>
</feature>
<evidence type="ECO:0000313" key="17">
    <source>
        <dbReference type="EMBL" id="QIW12517.1"/>
    </source>
</evidence>
<feature type="domain" description="BPG-independent PGAM N-terminal" evidence="15">
    <location>
        <begin position="81"/>
        <end position="295"/>
    </location>
</feature>
<evidence type="ECO:0000256" key="11">
    <source>
        <dbReference type="PIRSR" id="PIRSR001492-1"/>
    </source>
</evidence>
<keyword evidence="6 10" id="KW-0324">Glycolysis</keyword>
<feature type="domain" description="Metalloenzyme" evidence="14">
    <location>
        <begin position="4"/>
        <end position="499"/>
    </location>
</feature>
<dbReference type="InterPro" id="IPR011258">
    <property type="entry name" value="BPG-indep_PGM_N"/>
</dbReference>
<feature type="binding site" evidence="10 13">
    <location>
        <position position="11"/>
    </location>
    <ligand>
        <name>Mn(2+)</name>
        <dbReference type="ChEBI" id="CHEBI:29035"/>
        <label>2</label>
    </ligand>
</feature>
<name>A0A2Z4Y0Q1_9GAMM</name>
<comment type="function">
    <text evidence="10">Catalyzes the interconversion of 2-phosphoglycerate and 3-phosphoglycerate.</text>
</comment>
<feature type="binding site" evidence="10 13">
    <location>
        <position position="403"/>
    </location>
    <ligand>
        <name>Mn(2+)</name>
        <dbReference type="ChEBI" id="CHEBI:29035"/>
        <label>1</label>
    </ligand>
</feature>
<feature type="binding site" evidence="10 13">
    <location>
        <position position="440"/>
    </location>
    <ligand>
        <name>Mn(2+)</name>
        <dbReference type="ChEBI" id="CHEBI:29035"/>
        <label>2</label>
    </ligand>
</feature>